<protein>
    <recommendedName>
        <fullName evidence="4">Endonuclease/exonuclease/phosphatase domain-containing protein</fullName>
    </recommendedName>
</protein>
<feature type="compositionally biased region" description="Basic and acidic residues" evidence="3">
    <location>
        <begin position="1"/>
        <end position="10"/>
    </location>
</feature>
<organism evidence="5 6">
    <name type="scientific">Lichtheimia ornata</name>
    <dbReference type="NCBI Taxonomy" id="688661"/>
    <lineage>
        <taxon>Eukaryota</taxon>
        <taxon>Fungi</taxon>
        <taxon>Fungi incertae sedis</taxon>
        <taxon>Mucoromycota</taxon>
        <taxon>Mucoromycotina</taxon>
        <taxon>Mucoromycetes</taxon>
        <taxon>Mucorales</taxon>
        <taxon>Lichtheimiaceae</taxon>
        <taxon>Lichtheimia</taxon>
    </lineage>
</organism>
<comment type="caution">
    <text evidence="5">The sequence shown here is derived from an EMBL/GenBank/DDBJ whole genome shotgun (WGS) entry which is preliminary data.</text>
</comment>
<evidence type="ECO:0000313" key="6">
    <source>
        <dbReference type="Proteomes" id="UP001234581"/>
    </source>
</evidence>
<keyword evidence="2" id="KW-0378">Hydrolase</keyword>
<dbReference type="SUPFAM" id="SSF56219">
    <property type="entry name" value="DNase I-like"/>
    <property type="match status" value="1"/>
</dbReference>
<accession>A0AAD7V3U6</accession>
<dbReference type="PANTHER" id="PTHR12121">
    <property type="entry name" value="CARBON CATABOLITE REPRESSOR PROTEIN 4"/>
    <property type="match status" value="1"/>
</dbReference>
<dbReference type="Pfam" id="PF03372">
    <property type="entry name" value="Exo_endo_phos"/>
    <property type="match status" value="1"/>
</dbReference>
<dbReference type="Gene3D" id="3.60.10.10">
    <property type="entry name" value="Endonuclease/exonuclease/phosphatase"/>
    <property type="match status" value="1"/>
</dbReference>
<dbReference type="AlphaFoldDB" id="A0AAD7V3U6"/>
<dbReference type="PANTHER" id="PTHR12121:SF45">
    <property type="entry name" value="NOCTURNIN"/>
    <property type="match status" value="1"/>
</dbReference>
<feature type="domain" description="Endonuclease/exonuclease/phosphatase" evidence="4">
    <location>
        <begin position="61"/>
        <end position="390"/>
    </location>
</feature>
<dbReference type="GO" id="GO:0006139">
    <property type="term" value="P:nucleobase-containing compound metabolic process"/>
    <property type="evidence" value="ECO:0007669"/>
    <property type="project" value="UniProtKB-ARBA"/>
</dbReference>
<sequence>MGKADLETLKQQKKAKKLAQKEVSKGNAQQQLPPSPLQRSFKTIPNPRPLAKGRLGSFTVMTFNILGQCLVKRELFPDSGEMLKWKTRRNMIAAEISMYKPDVMCLQEVDQYDTFYKPLLEKLGYKAEHFTHPKKKHGCLIGYNATLFEMVNYTTVDYDSDKLCPPTWITGNIAQIMALKHLEHPGFGIVLGNTHMYWRPNATYERLRQTAIYTERLMEFKNTLDSSTEWVPIVIGDFNTGPTDPGHAAVTSTELPQKEEKELEESRLNPGSFMEQEEESPNVTGQEQGEEAPIEPTKTMPTCDLVQVLKKYTPRWQSIYSCYGELDSAMSYSASGEPKFTNYTVAYKGTLDYILVRDQEDTVSATEILMLPPEESVMPSLPNRNFGSDHMCLIAKFDFTA</sequence>
<dbReference type="EMBL" id="JARTCD010000024">
    <property type="protein sequence ID" value="KAJ8658542.1"/>
    <property type="molecule type" value="Genomic_DNA"/>
</dbReference>
<evidence type="ECO:0000256" key="2">
    <source>
        <dbReference type="ARBA" id="ARBA00022801"/>
    </source>
</evidence>
<evidence type="ECO:0000256" key="3">
    <source>
        <dbReference type="SAM" id="MobiDB-lite"/>
    </source>
</evidence>
<feature type="region of interest" description="Disordered" evidence="3">
    <location>
        <begin position="1"/>
        <end position="48"/>
    </location>
</feature>
<feature type="region of interest" description="Disordered" evidence="3">
    <location>
        <begin position="242"/>
        <end position="297"/>
    </location>
</feature>
<evidence type="ECO:0000256" key="1">
    <source>
        <dbReference type="ARBA" id="ARBA00010774"/>
    </source>
</evidence>
<dbReference type="Proteomes" id="UP001234581">
    <property type="component" value="Unassembled WGS sequence"/>
</dbReference>
<dbReference type="InterPro" id="IPR005135">
    <property type="entry name" value="Endo/exonuclease/phosphatase"/>
</dbReference>
<dbReference type="InterPro" id="IPR050410">
    <property type="entry name" value="CCR4/nocturin_mRNA_transcr"/>
</dbReference>
<dbReference type="GeneID" id="83213307"/>
<dbReference type="RefSeq" id="XP_058343455.1">
    <property type="nucleotide sequence ID" value="XM_058485932.1"/>
</dbReference>
<gene>
    <name evidence="5" type="ORF">O0I10_005895</name>
</gene>
<evidence type="ECO:0000259" key="4">
    <source>
        <dbReference type="Pfam" id="PF03372"/>
    </source>
</evidence>
<dbReference type="InterPro" id="IPR036691">
    <property type="entry name" value="Endo/exonu/phosph_ase_sf"/>
</dbReference>
<dbReference type="GO" id="GO:0000175">
    <property type="term" value="F:3'-5'-RNA exonuclease activity"/>
    <property type="evidence" value="ECO:0007669"/>
    <property type="project" value="TreeGrafter"/>
</dbReference>
<reference evidence="5 6" key="1">
    <citation type="submission" date="2023-03" db="EMBL/GenBank/DDBJ databases">
        <title>Genome sequence of Lichtheimia ornata CBS 291.66.</title>
        <authorList>
            <person name="Mohabir J.T."/>
            <person name="Shea T.P."/>
            <person name="Kurbessoian T."/>
            <person name="Berby B."/>
            <person name="Fontaine J."/>
            <person name="Livny J."/>
            <person name="Gnirke A."/>
            <person name="Stajich J.E."/>
            <person name="Cuomo C.A."/>
        </authorList>
    </citation>
    <scope>NUCLEOTIDE SEQUENCE [LARGE SCALE GENOMIC DNA]</scope>
    <source>
        <strain evidence="5">CBS 291.66</strain>
    </source>
</reference>
<name>A0AAD7V3U6_9FUNG</name>
<evidence type="ECO:0000313" key="5">
    <source>
        <dbReference type="EMBL" id="KAJ8658542.1"/>
    </source>
</evidence>
<keyword evidence="6" id="KW-1185">Reference proteome</keyword>
<feature type="compositionally biased region" description="Basic and acidic residues" evidence="3">
    <location>
        <begin position="256"/>
        <end position="267"/>
    </location>
</feature>
<proteinExistence type="inferred from homology"/>
<comment type="similarity">
    <text evidence="1">Belongs to the CCR4/nocturin family.</text>
</comment>